<feature type="compositionally biased region" description="Polar residues" evidence="1">
    <location>
        <begin position="265"/>
        <end position="274"/>
    </location>
</feature>
<feature type="region of interest" description="Disordered" evidence="1">
    <location>
        <begin position="1"/>
        <end position="60"/>
    </location>
</feature>
<feature type="compositionally biased region" description="Polar residues" evidence="1">
    <location>
        <begin position="281"/>
        <end position="301"/>
    </location>
</feature>
<feature type="region of interest" description="Disordered" evidence="1">
    <location>
        <begin position="414"/>
        <end position="447"/>
    </location>
</feature>
<name>A0AAJ0GDQ0_9PEZI</name>
<feature type="compositionally biased region" description="Polar residues" evidence="1">
    <location>
        <begin position="22"/>
        <end position="39"/>
    </location>
</feature>
<feature type="compositionally biased region" description="Polar residues" evidence="1">
    <location>
        <begin position="672"/>
        <end position="686"/>
    </location>
</feature>
<feature type="region of interest" description="Disordered" evidence="1">
    <location>
        <begin position="369"/>
        <end position="401"/>
    </location>
</feature>
<evidence type="ECO:0000313" key="3">
    <source>
        <dbReference type="Proteomes" id="UP001271007"/>
    </source>
</evidence>
<keyword evidence="3" id="KW-1185">Reference proteome</keyword>
<accession>A0AAJ0GDQ0</accession>
<feature type="compositionally biased region" description="Acidic residues" evidence="1">
    <location>
        <begin position="422"/>
        <end position="440"/>
    </location>
</feature>
<feature type="compositionally biased region" description="Polar residues" evidence="1">
    <location>
        <begin position="1"/>
        <end position="13"/>
    </location>
</feature>
<dbReference type="Proteomes" id="UP001271007">
    <property type="component" value="Unassembled WGS sequence"/>
</dbReference>
<feature type="compositionally biased region" description="Polar residues" evidence="1">
    <location>
        <begin position="369"/>
        <end position="394"/>
    </location>
</feature>
<gene>
    <name evidence="2" type="ORF">LTR09_005322</name>
</gene>
<feature type="compositionally biased region" description="Low complexity" evidence="1">
    <location>
        <begin position="146"/>
        <end position="170"/>
    </location>
</feature>
<reference evidence="2" key="1">
    <citation type="submission" date="2023-04" db="EMBL/GenBank/DDBJ databases">
        <title>Black Yeasts Isolated from many extreme environments.</title>
        <authorList>
            <person name="Coleine C."/>
            <person name="Stajich J.E."/>
            <person name="Selbmann L."/>
        </authorList>
    </citation>
    <scope>NUCLEOTIDE SEQUENCE</scope>
    <source>
        <strain evidence="2">CCFEE 5312</strain>
    </source>
</reference>
<comment type="caution">
    <text evidence="2">The sequence shown here is derived from an EMBL/GenBank/DDBJ whole genome shotgun (WGS) entry which is preliminary data.</text>
</comment>
<proteinExistence type="predicted"/>
<feature type="region of interest" description="Disordered" evidence="1">
    <location>
        <begin position="643"/>
        <end position="737"/>
    </location>
</feature>
<feature type="region of interest" description="Disordered" evidence="1">
    <location>
        <begin position="848"/>
        <end position="873"/>
    </location>
</feature>
<feature type="region of interest" description="Disordered" evidence="1">
    <location>
        <begin position="128"/>
        <end position="184"/>
    </location>
</feature>
<feature type="compositionally biased region" description="Low complexity" evidence="1">
    <location>
        <begin position="245"/>
        <end position="262"/>
    </location>
</feature>
<evidence type="ECO:0000313" key="2">
    <source>
        <dbReference type="EMBL" id="KAK3053578.1"/>
    </source>
</evidence>
<feature type="region of interest" description="Disordered" evidence="1">
    <location>
        <begin position="242"/>
        <end position="323"/>
    </location>
</feature>
<feature type="compositionally biased region" description="Polar residues" evidence="1">
    <location>
        <begin position="857"/>
        <end position="873"/>
    </location>
</feature>
<protein>
    <submittedName>
        <fullName evidence="2">Uncharacterized protein</fullName>
    </submittedName>
</protein>
<dbReference type="EMBL" id="JAWDJX010000015">
    <property type="protein sequence ID" value="KAK3053578.1"/>
    <property type="molecule type" value="Genomic_DNA"/>
</dbReference>
<feature type="compositionally biased region" description="Low complexity" evidence="1">
    <location>
        <begin position="41"/>
        <end position="51"/>
    </location>
</feature>
<evidence type="ECO:0000256" key="1">
    <source>
        <dbReference type="SAM" id="MobiDB-lite"/>
    </source>
</evidence>
<sequence>MEHSSPAASTHDTVWSKIGRQHFQTSQENSPKVLTTDRQLTTKSTNTTQSTILPRSTSSPSTIQITMDNFDAMFDQNGDLAPSSPVTEEAYQRYWDAEGHRLAHLFSDDGAPPSSSGFHMSELKADGAENHNNALPGTSAATPYHNSTSSNLNAASSDSQTSPTQPQHLPTPLPHSSEEAGAPSPVAAMSDFRQEDTPFWSRPSIFRLPNGIEIRGTCRWAYERAPPTYQQDTLKDLNEWRAQRRQQQAQQVTHAQQPQQAATLDMSTSTSSGSRPAHLSSVASTSGAPPSSALGLSQSTGHDLARTSAPPLRATTGRQVQAGPLLAAQRDVNGKFLRSKCTKCSRDCVKNGHNDGALCTGCYNKATESGTKSKTAGAQRSSSTPGSDPSQPSQFGGRPIQPRGLAVVIPYVSGDTSQTQQGDDDEQPQEDTEDDPEEAAVGDLPPPLAINIGQYSQGMVHTSAAAAKSYTIQPPAEDCEQVTLDPEDPDDWPAVKNERYDELCLQLQAALCQPPPLTIKKHHKSIVTAFTATRRCTERPEGRKMVQANVMVAISTAVAMHEVGIAKVGASSTRGIKPDYNLKCSARVSALIEVVRECPYTKKNLAEGKGIDDMVRNPADYRQRKLNNKHTNDIKSTNLALSAAVKKAQAGETDTAPKKRGRPRKTAAPSLGQGNISSFPAYTPTENDGEADGLQPSSSMAKKRARVDDNPYSLESDEDHRHTRVKTTHGNPGLDPMLQQYDAQQQQDMTLSNTQPDSSFAGQAYSAAPFAFGTGQIMQGAEGQSQSSRTISEEVESGVLYSGYAADAQYQQPAFPQNQQATLPQYQQTSFPQHQQSTVPQYQQPAFAQYQQASSPRGPTSHPNGEFESNTAVSTTHDDGQMVQGASEELGGDGQAAVPTVNASGNFDFLAGGDWDVPADFDVEAFIGYGGLSGVDGYDAPGGADGSGL</sequence>
<feature type="compositionally biased region" description="Polar residues" evidence="1">
    <location>
        <begin position="130"/>
        <end position="145"/>
    </location>
</feature>
<organism evidence="2 3">
    <name type="scientific">Extremus antarcticus</name>
    <dbReference type="NCBI Taxonomy" id="702011"/>
    <lineage>
        <taxon>Eukaryota</taxon>
        <taxon>Fungi</taxon>
        <taxon>Dikarya</taxon>
        <taxon>Ascomycota</taxon>
        <taxon>Pezizomycotina</taxon>
        <taxon>Dothideomycetes</taxon>
        <taxon>Dothideomycetidae</taxon>
        <taxon>Mycosphaerellales</taxon>
        <taxon>Extremaceae</taxon>
        <taxon>Extremus</taxon>
    </lineage>
</organism>
<dbReference type="AlphaFoldDB" id="A0AAJ0GDQ0"/>